<dbReference type="InterPro" id="IPR011051">
    <property type="entry name" value="RmlC_Cupin_sf"/>
</dbReference>
<dbReference type="OrthoDB" id="504210at2759"/>
<sequence>MGDPRALTADSWSIGKGITMSVLQNPLRTNIHVTGEEPLSVPPHWHLFHEERHVVLKGRIRFTQDGVARVIGPVDGEIRTLPGVVHSIESFAGEETIMEETAGPGEDINSQKVLLFRNIFSPGMLQSFLSTMQVFYYGDAYPALPLGIRWIEWLVSSPLLCYCISF</sequence>
<dbReference type="CDD" id="cd02208">
    <property type="entry name" value="cupin_RmlC-like"/>
    <property type="match status" value="1"/>
</dbReference>
<protein>
    <submittedName>
        <fullName evidence="1">Cupin-2 domain-containing protein</fullName>
    </submittedName>
</protein>
<dbReference type="AlphaFoldDB" id="A0A8H6Z556"/>
<comment type="caution">
    <text evidence="1">The sequence shown here is derived from an EMBL/GenBank/DDBJ whole genome shotgun (WGS) entry which is preliminary data.</text>
</comment>
<gene>
    <name evidence="1" type="ORF">MSAN_00635600</name>
</gene>
<dbReference type="SUPFAM" id="SSF51182">
    <property type="entry name" value="RmlC-like cupins"/>
    <property type="match status" value="1"/>
</dbReference>
<evidence type="ECO:0000313" key="2">
    <source>
        <dbReference type="Proteomes" id="UP000623467"/>
    </source>
</evidence>
<keyword evidence="2" id="KW-1185">Reference proteome</keyword>
<dbReference type="Proteomes" id="UP000623467">
    <property type="component" value="Unassembled WGS sequence"/>
</dbReference>
<accession>A0A8H6Z556</accession>
<evidence type="ECO:0000313" key="1">
    <source>
        <dbReference type="EMBL" id="KAF7370056.1"/>
    </source>
</evidence>
<dbReference type="EMBL" id="JACAZH010000004">
    <property type="protein sequence ID" value="KAF7370056.1"/>
    <property type="molecule type" value="Genomic_DNA"/>
</dbReference>
<reference evidence="1" key="1">
    <citation type="submission" date="2020-05" db="EMBL/GenBank/DDBJ databases">
        <title>Mycena genomes resolve the evolution of fungal bioluminescence.</title>
        <authorList>
            <person name="Tsai I.J."/>
        </authorList>
    </citation>
    <scope>NUCLEOTIDE SEQUENCE</scope>
    <source>
        <strain evidence="1">160909Yilan</strain>
    </source>
</reference>
<dbReference type="Gene3D" id="2.60.120.10">
    <property type="entry name" value="Jelly Rolls"/>
    <property type="match status" value="1"/>
</dbReference>
<organism evidence="1 2">
    <name type="scientific">Mycena sanguinolenta</name>
    <dbReference type="NCBI Taxonomy" id="230812"/>
    <lineage>
        <taxon>Eukaryota</taxon>
        <taxon>Fungi</taxon>
        <taxon>Dikarya</taxon>
        <taxon>Basidiomycota</taxon>
        <taxon>Agaricomycotina</taxon>
        <taxon>Agaricomycetes</taxon>
        <taxon>Agaricomycetidae</taxon>
        <taxon>Agaricales</taxon>
        <taxon>Marasmiineae</taxon>
        <taxon>Mycenaceae</taxon>
        <taxon>Mycena</taxon>
    </lineage>
</organism>
<dbReference type="InterPro" id="IPR014710">
    <property type="entry name" value="RmlC-like_jellyroll"/>
</dbReference>
<name>A0A8H6Z556_9AGAR</name>
<proteinExistence type="predicted"/>